<accession>A0A420W716</accession>
<gene>
    <name evidence="7" type="primary">rpsK</name>
    <name evidence="9" type="ORF">C7457_1343</name>
</gene>
<dbReference type="GO" id="GO:0005840">
    <property type="term" value="C:ribosome"/>
    <property type="evidence" value="ECO:0007669"/>
    <property type="project" value="UniProtKB-KW"/>
</dbReference>
<evidence type="ECO:0000256" key="6">
    <source>
        <dbReference type="ARBA" id="ARBA00035160"/>
    </source>
</evidence>
<dbReference type="GO" id="GO:0019843">
    <property type="term" value="F:rRNA binding"/>
    <property type="evidence" value="ECO:0007669"/>
    <property type="project" value="UniProtKB-UniRule"/>
</dbReference>
<protein>
    <recommendedName>
        <fullName evidence="6 7">Small ribosomal subunit protein uS11</fullName>
    </recommendedName>
</protein>
<comment type="caution">
    <text evidence="9">The sequence shown here is derived from an EMBL/GenBank/DDBJ whole genome shotgun (WGS) entry which is preliminary data.</text>
</comment>
<evidence type="ECO:0000256" key="2">
    <source>
        <dbReference type="ARBA" id="ARBA00022730"/>
    </source>
</evidence>
<evidence type="ECO:0000256" key="1">
    <source>
        <dbReference type="ARBA" id="ARBA00006194"/>
    </source>
</evidence>
<keyword evidence="4 7" id="KW-0689">Ribosomal protein</keyword>
<dbReference type="FunFam" id="3.30.420.80:FF:000010">
    <property type="entry name" value="30S ribosomal protein S11"/>
    <property type="match status" value="1"/>
</dbReference>
<evidence type="ECO:0000256" key="3">
    <source>
        <dbReference type="ARBA" id="ARBA00022884"/>
    </source>
</evidence>
<reference evidence="9 10" key="1">
    <citation type="submission" date="2018-10" db="EMBL/GenBank/DDBJ databases">
        <title>Genomic Encyclopedia of Type Strains, Phase IV (KMG-IV): sequencing the most valuable type-strain genomes for metagenomic binning, comparative biology and taxonomic classification.</title>
        <authorList>
            <person name="Goeker M."/>
        </authorList>
    </citation>
    <scope>NUCLEOTIDE SEQUENCE [LARGE SCALE GENOMIC DNA]</scope>
    <source>
        <strain evidence="9 10">DSM 15521</strain>
    </source>
</reference>
<dbReference type="PANTHER" id="PTHR11759">
    <property type="entry name" value="40S RIBOSOMAL PROTEIN S14/30S RIBOSOMAL PROTEIN S11"/>
    <property type="match status" value="1"/>
</dbReference>
<dbReference type="RefSeq" id="WP_121171327.1">
    <property type="nucleotide sequence ID" value="NZ_RBIE01000002.1"/>
</dbReference>
<dbReference type="PROSITE" id="PS00054">
    <property type="entry name" value="RIBOSOMAL_S11"/>
    <property type="match status" value="1"/>
</dbReference>
<evidence type="ECO:0000256" key="4">
    <source>
        <dbReference type="ARBA" id="ARBA00022980"/>
    </source>
</evidence>
<dbReference type="Proteomes" id="UP000280881">
    <property type="component" value="Unassembled WGS sequence"/>
</dbReference>
<comment type="subunit">
    <text evidence="7">Part of the 30S ribosomal subunit. Interacts with proteins S7 and S18. Binds to IF-3.</text>
</comment>
<dbReference type="EMBL" id="RBIE01000002">
    <property type="protein sequence ID" value="RKQ61883.1"/>
    <property type="molecule type" value="Genomic_DNA"/>
</dbReference>
<dbReference type="NCBIfam" id="NF003698">
    <property type="entry name" value="PRK05309.1"/>
    <property type="match status" value="1"/>
</dbReference>
<keyword evidence="3 7" id="KW-0694">RNA-binding</keyword>
<sequence length="130" mass="14089">MARPKRGGKKKQKRTVGFAIAHIQTTFNNTIITFTDKEGNTLCWESGGTVGFKGTRKSTPYAAQLAATKAAQRAMKEFGVKDVEIRIKGNGGGRETAIKAIAAAGLNVKVIRDVTPIPHDGCRPPKRRRV</sequence>
<dbReference type="PIRSF" id="PIRSF002131">
    <property type="entry name" value="Ribosomal_S11"/>
    <property type="match status" value="1"/>
</dbReference>
<dbReference type="Gene3D" id="3.30.420.80">
    <property type="entry name" value="Ribosomal protein S11"/>
    <property type="match status" value="1"/>
</dbReference>
<dbReference type="InterPro" id="IPR018102">
    <property type="entry name" value="Ribosomal_uS11_CS"/>
</dbReference>
<evidence type="ECO:0000256" key="8">
    <source>
        <dbReference type="RuleBase" id="RU003629"/>
    </source>
</evidence>
<keyword evidence="10" id="KW-1185">Reference proteome</keyword>
<comment type="similarity">
    <text evidence="1 7 8">Belongs to the universal ribosomal protein uS11 family.</text>
</comment>
<name>A0A420W716_9BACT</name>
<organism evidence="9 10">
    <name type="scientific">Thermovibrio guaymasensis</name>
    <dbReference type="NCBI Taxonomy" id="240167"/>
    <lineage>
        <taxon>Bacteria</taxon>
        <taxon>Pseudomonadati</taxon>
        <taxon>Aquificota</taxon>
        <taxon>Aquificia</taxon>
        <taxon>Desulfurobacteriales</taxon>
        <taxon>Desulfurobacteriaceae</taxon>
        <taxon>Thermovibrio</taxon>
    </lineage>
</organism>
<keyword evidence="5 7" id="KW-0687">Ribonucleoprotein</keyword>
<evidence type="ECO:0000256" key="5">
    <source>
        <dbReference type="ARBA" id="ARBA00023274"/>
    </source>
</evidence>
<dbReference type="GO" id="GO:0003735">
    <property type="term" value="F:structural constituent of ribosome"/>
    <property type="evidence" value="ECO:0007669"/>
    <property type="project" value="InterPro"/>
</dbReference>
<dbReference type="AlphaFoldDB" id="A0A420W716"/>
<dbReference type="NCBIfam" id="TIGR03632">
    <property type="entry name" value="uS11_bact"/>
    <property type="match status" value="1"/>
</dbReference>
<evidence type="ECO:0000313" key="10">
    <source>
        <dbReference type="Proteomes" id="UP000280881"/>
    </source>
</evidence>
<dbReference type="InterPro" id="IPR001971">
    <property type="entry name" value="Ribosomal_uS11"/>
</dbReference>
<dbReference type="Pfam" id="PF00411">
    <property type="entry name" value="Ribosomal_S11"/>
    <property type="match status" value="1"/>
</dbReference>
<dbReference type="HAMAP" id="MF_01310">
    <property type="entry name" value="Ribosomal_uS11"/>
    <property type="match status" value="1"/>
</dbReference>
<comment type="function">
    <text evidence="7">Located on the platform of the 30S subunit, it bridges several disparate RNA helices of the 16S rRNA. Forms part of the Shine-Dalgarno cleft in the 70S ribosome.</text>
</comment>
<dbReference type="InterPro" id="IPR019981">
    <property type="entry name" value="Ribosomal_uS11_bac-type"/>
</dbReference>
<dbReference type="GO" id="GO:1990904">
    <property type="term" value="C:ribonucleoprotein complex"/>
    <property type="evidence" value="ECO:0007669"/>
    <property type="project" value="UniProtKB-KW"/>
</dbReference>
<dbReference type="InterPro" id="IPR036967">
    <property type="entry name" value="Ribosomal_uS11_sf"/>
</dbReference>
<evidence type="ECO:0000256" key="7">
    <source>
        <dbReference type="HAMAP-Rule" id="MF_01310"/>
    </source>
</evidence>
<dbReference type="SUPFAM" id="SSF53137">
    <property type="entry name" value="Translational machinery components"/>
    <property type="match status" value="1"/>
</dbReference>
<keyword evidence="2 7" id="KW-0699">rRNA-binding</keyword>
<dbReference type="OrthoDB" id="9806415at2"/>
<dbReference type="GO" id="GO:0006412">
    <property type="term" value="P:translation"/>
    <property type="evidence" value="ECO:0007669"/>
    <property type="project" value="UniProtKB-UniRule"/>
</dbReference>
<evidence type="ECO:0000313" key="9">
    <source>
        <dbReference type="EMBL" id="RKQ61883.1"/>
    </source>
</evidence>
<proteinExistence type="inferred from homology"/>